<gene>
    <name evidence="2" type="ORF">EV192_110358</name>
</gene>
<accession>A0A4R2JAN0</accession>
<evidence type="ECO:0000313" key="3">
    <source>
        <dbReference type="Proteomes" id="UP000295680"/>
    </source>
</evidence>
<sequence>MSTASNPTRPAAGSTDVQRRLRNLKGAKRRRLQDWGYPVDRLAEMAGRGDAQADAVDALLAIILDRGGYTHNDADVAAAERVAKQVSALMTPYAYLVARHKAPEKPVFNIHGYLKPGQKDLSGLGVLGIFGGVFLILVVVAVIVVLVR</sequence>
<keyword evidence="1" id="KW-0472">Membrane</keyword>
<dbReference type="AlphaFoldDB" id="A0A4R2JAN0"/>
<keyword evidence="1" id="KW-0812">Transmembrane</keyword>
<feature type="transmembrane region" description="Helical" evidence="1">
    <location>
        <begin position="124"/>
        <end position="147"/>
    </location>
</feature>
<name>A0A4R2JAN0_9PSEU</name>
<evidence type="ECO:0000313" key="2">
    <source>
        <dbReference type="EMBL" id="TCO53766.1"/>
    </source>
</evidence>
<proteinExistence type="predicted"/>
<dbReference type="Proteomes" id="UP000295680">
    <property type="component" value="Unassembled WGS sequence"/>
</dbReference>
<keyword evidence="1" id="KW-1133">Transmembrane helix</keyword>
<comment type="caution">
    <text evidence="2">The sequence shown here is derived from an EMBL/GenBank/DDBJ whole genome shotgun (WGS) entry which is preliminary data.</text>
</comment>
<keyword evidence="3" id="KW-1185">Reference proteome</keyword>
<protein>
    <submittedName>
        <fullName evidence="2">Uncharacterized protein</fullName>
    </submittedName>
</protein>
<reference evidence="2 3" key="1">
    <citation type="submission" date="2019-03" db="EMBL/GenBank/DDBJ databases">
        <title>Genomic Encyclopedia of Type Strains, Phase IV (KMG-IV): sequencing the most valuable type-strain genomes for metagenomic binning, comparative biology and taxonomic classification.</title>
        <authorList>
            <person name="Goeker M."/>
        </authorList>
    </citation>
    <scope>NUCLEOTIDE SEQUENCE [LARGE SCALE GENOMIC DNA]</scope>
    <source>
        <strain evidence="2 3">DSM 45934</strain>
    </source>
</reference>
<dbReference type="EMBL" id="SLWS01000010">
    <property type="protein sequence ID" value="TCO53766.1"/>
    <property type="molecule type" value="Genomic_DNA"/>
</dbReference>
<organism evidence="2 3">
    <name type="scientific">Actinocrispum wychmicini</name>
    <dbReference type="NCBI Taxonomy" id="1213861"/>
    <lineage>
        <taxon>Bacteria</taxon>
        <taxon>Bacillati</taxon>
        <taxon>Actinomycetota</taxon>
        <taxon>Actinomycetes</taxon>
        <taxon>Pseudonocardiales</taxon>
        <taxon>Pseudonocardiaceae</taxon>
        <taxon>Actinocrispum</taxon>
    </lineage>
</organism>
<evidence type="ECO:0000256" key="1">
    <source>
        <dbReference type="SAM" id="Phobius"/>
    </source>
</evidence>
<dbReference type="RefSeq" id="WP_132123711.1">
    <property type="nucleotide sequence ID" value="NZ_SLWS01000010.1"/>
</dbReference>